<keyword evidence="1" id="KW-1133">Transmembrane helix</keyword>
<dbReference type="Proteomes" id="UP000220605">
    <property type="component" value="Unassembled WGS sequence"/>
</dbReference>
<keyword evidence="1" id="KW-0812">Transmembrane</keyword>
<dbReference type="EMBL" id="FLZR02000008">
    <property type="protein sequence ID" value="VUZ99642.1"/>
    <property type="molecule type" value="Genomic_DNA"/>
</dbReference>
<dbReference type="Pfam" id="PF05795">
    <property type="entry name" value="Plasmodium_Vir"/>
    <property type="match status" value="2"/>
</dbReference>
<dbReference type="OrthoDB" id="383056at2759"/>
<name>A0A565A4A0_PLAVI</name>
<proteinExistence type="predicted"/>
<reference evidence="2" key="1">
    <citation type="submission" date="2016-07" db="EMBL/GenBank/DDBJ databases">
        <authorList>
            <consortium name="Pathogen Informatics"/>
        </authorList>
    </citation>
    <scope>NUCLEOTIDE SEQUENCE</scope>
</reference>
<dbReference type="AlphaFoldDB" id="A0A565A4A0"/>
<dbReference type="VEuPathDB" id="PlasmoDB:PVX_107750"/>
<evidence type="ECO:0000256" key="1">
    <source>
        <dbReference type="SAM" id="Phobius"/>
    </source>
</evidence>
<feature type="transmembrane region" description="Helical" evidence="1">
    <location>
        <begin position="222"/>
        <end position="244"/>
    </location>
</feature>
<dbReference type="InterPro" id="IPR008780">
    <property type="entry name" value="Plasmodium_Vir"/>
</dbReference>
<accession>A0A565A4A0</accession>
<keyword evidence="1" id="KW-0472">Membrane</keyword>
<gene>
    <name evidence="2" type="ORF">PVP01_0003570</name>
</gene>
<protein>
    <submittedName>
        <fullName evidence="2">VIR protein</fullName>
    </submittedName>
</protein>
<organism evidence="2">
    <name type="scientific">Plasmodium vivax</name>
    <name type="common">malaria parasite P. vivax</name>
    <dbReference type="NCBI Taxonomy" id="5855"/>
    <lineage>
        <taxon>Eukaryota</taxon>
        <taxon>Sar</taxon>
        <taxon>Alveolata</taxon>
        <taxon>Apicomplexa</taxon>
        <taxon>Aconoidasida</taxon>
        <taxon>Haemosporida</taxon>
        <taxon>Plasmodiidae</taxon>
        <taxon>Plasmodium</taxon>
        <taxon>Plasmodium (Plasmodium)</taxon>
    </lineage>
</organism>
<sequence length="298" mass="35063">MDAQTNKDSFHYVNSFQSNREYYEKVTSTSDYTHLGTCNIISSKIFDNPSFVTECVKITRYLKHINHEYKNIDVNEKCEFLNYWINSNINVIKPDVIDTSNLFNKIISGFNEKLNSEIKICMESMKHIKKEELIDLKILMDLFGNFAKFMKINEEKDVDCSFGEKCVKSYMESLDKCKDNNNTKFCNILDMFYKYYNEEAPKIGYCNNVQKYLPPVKGYLNAVSYAVIAVFTIPILSSIVFLLYKFTPLQSWIRARTEKTKLLKNLYEDNFELQENYKPNESNTRNNRYNLAYNAVLN</sequence>
<dbReference type="VEuPathDB" id="PlasmoDB:PVP01_0003570"/>
<evidence type="ECO:0000313" key="2">
    <source>
        <dbReference type="EMBL" id="VUZ99642.1"/>
    </source>
</evidence>
<dbReference type="VEuPathDB" id="PlasmoDB:PVPAM_080007000"/>
<dbReference type="VEuPathDB" id="PlasmoDB:PVW1_120013900"/>